<keyword evidence="6" id="KW-1185">Reference proteome</keyword>
<dbReference type="Pfam" id="PF00406">
    <property type="entry name" value="ADK"/>
    <property type="match status" value="1"/>
</dbReference>
<evidence type="ECO:0000313" key="6">
    <source>
        <dbReference type="Proteomes" id="UP001447188"/>
    </source>
</evidence>
<sequence length="209" mass="23906">MSENQAEQPQLPLFDSEKVLVIYVLGGPGVGKGTHCKRLAADFNFAYFSVGDLLRAEQNRPGTTQREVIDRCMLEGKIVPAEIAVTLMKRRMIKEASKGKKMFLIDGFPRNMEQVHLFEKEVYKNGRMLFFECSPDVMLKRVLNRGKTSQRIDDNEEAFWKRWNGYLDSTVAVLNFFQERKQVVTINCEGPLDAGYPQVKHAAEVSIRL</sequence>
<dbReference type="InterPro" id="IPR027417">
    <property type="entry name" value="P-loop_NTPase"/>
</dbReference>
<reference evidence="5 6" key="1">
    <citation type="submission" date="2024-02" db="EMBL/GenBank/DDBJ databases">
        <title>Discinaceae phylogenomics.</title>
        <authorList>
            <person name="Dirks A.C."/>
            <person name="James T.Y."/>
        </authorList>
    </citation>
    <scope>NUCLEOTIDE SEQUENCE [LARGE SCALE GENOMIC DNA]</scope>
    <source>
        <strain evidence="5 6">ACD0624</strain>
    </source>
</reference>
<dbReference type="Proteomes" id="UP001447188">
    <property type="component" value="Unassembled WGS sequence"/>
</dbReference>
<organism evidence="5 6">
    <name type="scientific">Discina gigas</name>
    <dbReference type="NCBI Taxonomy" id="1032678"/>
    <lineage>
        <taxon>Eukaryota</taxon>
        <taxon>Fungi</taxon>
        <taxon>Dikarya</taxon>
        <taxon>Ascomycota</taxon>
        <taxon>Pezizomycotina</taxon>
        <taxon>Pezizomycetes</taxon>
        <taxon>Pezizales</taxon>
        <taxon>Discinaceae</taxon>
        <taxon>Discina</taxon>
    </lineage>
</organism>
<dbReference type="GO" id="GO:0016301">
    <property type="term" value="F:kinase activity"/>
    <property type="evidence" value="ECO:0007669"/>
    <property type="project" value="UniProtKB-KW"/>
</dbReference>
<accession>A0ABR3G8U4</accession>
<dbReference type="InterPro" id="IPR033690">
    <property type="entry name" value="Adenylat_kinase_CS"/>
</dbReference>
<evidence type="ECO:0000256" key="2">
    <source>
        <dbReference type="ARBA" id="ARBA00022741"/>
    </source>
</evidence>
<keyword evidence="3 4" id="KW-0418">Kinase</keyword>
<keyword evidence="2" id="KW-0547">Nucleotide-binding</keyword>
<dbReference type="PANTHER" id="PTHR23359">
    <property type="entry name" value="NUCLEOTIDE KINASE"/>
    <property type="match status" value="1"/>
</dbReference>
<dbReference type="InterPro" id="IPR000850">
    <property type="entry name" value="Adenylat/UMP-CMP_kin"/>
</dbReference>
<dbReference type="CDD" id="cd01428">
    <property type="entry name" value="ADK"/>
    <property type="match status" value="1"/>
</dbReference>
<dbReference type="SUPFAM" id="SSF52540">
    <property type="entry name" value="P-loop containing nucleoside triphosphate hydrolases"/>
    <property type="match status" value="1"/>
</dbReference>
<dbReference type="Gene3D" id="3.40.50.300">
    <property type="entry name" value="P-loop containing nucleotide triphosphate hydrolases"/>
    <property type="match status" value="1"/>
</dbReference>
<gene>
    <name evidence="5" type="primary">URA6_1</name>
    <name evidence="5" type="ORF">Q9L58_008735</name>
</gene>
<proteinExistence type="inferred from homology"/>
<dbReference type="HAMAP" id="MF_00235">
    <property type="entry name" value="Adenylate_kinase_Adk"/>
    <property type="match status" value="1"/>
</dbReference>
<protein>
    <submittedName>
        <fullName evidence="5">Bifunctional uridylate/adenylate kinase</fullName>
        <ecNumber evidence="5">2.7.4.14</ecNumber>
    </submittedName>
</protein>
<comment type="similarity">
    <text evidence="4">Belongs to the adenylate kinase family.</text>
</comment>
<dbReference type="EC" id="2.7.4.14" evidence="5"/>
<name>A0ABR3G8U4_9PEZI</name>
<dbReference type="PRINTS" id="PR00094">
    <property type="entry name" value="ADENYLTKNASE"/>
</dbReference>
<evidence type="ECO:0000256" key="1">
    <source>
        <dbReference type="ARBA" id="ARBA00022679"/>
    </source>
</evidence>
<keyword evidence="1 4" id="KW-0808">Transferase</keyword>
<evidence type="ECO:0000256" key="4">
    <source>
        <dbReference type="RuleBase" id="RU003330"/>
    </source>
</evidence>
<comment type="caution">
    <text evidence="5">The sequence shown here is derived from an EMBL/GenBank/DDBJ whole genome shotgun (WGS) entry which is preliminary data.</text>
</comment>
<dbReference type="PROSITE" id="PS00113">
    <property type="entry name" value="ADENYLATE_KINASE"/>
    <property type="match status" value="1"/>
</dbReference>
<evidence type="ECO:0000256" key="3">
    <source>
        <dbReference type="ARBA" id="ARBA00022777"/>
    </source>
</evidence>
<evidence type="ECO:0000313" key="5">
    <source>
        <dbReference type="EMBL" id="KAL0632374.1"/>
    </source>
</evidence>
<dbReference type="EMBL" id="JBBBZM010000172">
    <property type="protein sequence ID" value="KAL0632374.1"/>
    <property type="molecule type" value="Genomic_DNA"/>
</dbReference>